<dbReference type="OrthoDB" id="1096411at2"/>
<dbReference type="PROSITE" id="PS01124">
    <property type="entry name" value="HTH_ARAC_FAMILY_2"/>
    <property type="match status" value="1"/>
</dbReference>
<dbReference type="PANTHER" id="PTHR43280:SF32">
    <property type="entry name" value="TRANSCRIPTIONAL REGULATORY PROTEIN"/>
    <property type="match status" value="1"/>
</dbReference>
<proteinExistence type="predicted"/>
<organism evidence="5 6">
    <name type="scientific">Tenacibaculum skagerrakense</name>
    <dbReference type="NCBI Taxonomy" id="186571"/>
    <lineage>
        <taxon>Bacteria</taxon>
        <taxon>Pseudomonadati</taxon>
        <taxon>Bacteroidota</taxon>
        <taxon>Flavobacteriia</taxon>
        <taxon>Flavobacteriales</taxon>
        <taxon>Flavobacteriaceae</taxon>
        <taxon>Tenacibaculum</taxon>
    </lineage>
</organism>
<dbReference type="InterPro" id="IPR037923">
    <property type="entry name" value="HTH-like"/>
</dbReference>
<dbReference type="SUPFAM" id="SSF46689">
    <property type="entry name" value="Homeodomain-like"/>
    <property type="match status" value="1"/>
</dbReference>
<comment type="caution">
    <text evidence="5">The sequence shown here is derived from an EMBL/GenBank/DDBJ whole genome shotgun (WGS) entry which is preliminary data.</text>
</comment>
<dbReference type="Gene3D" id="1.10.10.60">
    <property type="entry name" value="Homeodomain-like"/>
    <property type="match status" value="1"/>
</dbReference>
<dbReference type="SUPFAM" id="SSF51215">
    <property type="entry name" value="Regulatory protein AraC"/>
    <property type="match status" value="1"/>
</dbReference>
<dbReference type="Pfam" id="PF12833">
    <property type="entry name" value="HTH_18"/>
    <property type="match status" value="1"/>
</dbReference>
<keyword evidence="3" id="KW-0804">Transcription</keyword>
<evidence type="ECO:0000256" key="3">
    <source>
        <dbReference type="ARBA" id="ARBA00023163"/>
    </source>
</evidence>
<gene>
    <name evidence="5" type="ORF">EV195_1145</name>
</gene>
<dbReference type="GO" id="GO:0043565">
    <property type="term" value="F:sequence-specific DNA binding"/>
    <property type="evidence" value="ECO:0007669"/>
    <property type="project" value="InterPro"/>
</dbReference>
<sequence length="291" mass="34406">MKPIKEITFKNKKGNSYFFDLVSLEDILNLKPTDHNQYEHHKVAFYIIAIITEGAGKHSINYNEYTYEKGTVFTVRKNNIHKFYSENASGKFLVFTEDFIIQYSENYETLKLRQLFNEMLGTPKIQLHEKEFLETQNLLHHIESEFQKENDEYAIPIIRSLVQVLVLNLFRIKSKTHNYLNNSNYYVKFTQFQELIEKNCFEHKKVAYYADKLGVTPKTLNNITQNIIEKSAKSFIDEIVILQIKRLLVNSQLSLSEIAYETGFDLPTNFFKYFRKNTGQSPKEFKESQKK</sequence>
<protein>
    <submittedName>
        <fullName evidence="5">AraC-like DNA-binding protein</fullName>
    </submittedName>
</protein>
<dbReference type="GO" id="GO:0003700">
    <property type="term" value="F:DNA-binding transcription factor activity"/>
    <property type="evidence" value="ECO:0007669"/>
    <property type="project" value="InterPro"/>
</dbReference>
<evidence type="ECO:0000313" key="6">
    <source>
        <dbReference type="Proteomes" id="UP000294564"/>
    </source>
</evidence>
<dbReference type="InterPro" id="IPR009057">
    <property type="entry name" value="Homeodomain-like_sf"/>
</dbReference>
<evidence type="ECO:0000256" key="1">
    <source>
        <dbReference type="ARBA" id="ARBA00023015"/>
    </source>
</evidence>
<dbReference type="InterPro" id="IPR018060">
    <property type="entry name" value="HTH_AraC"/>
</dbReference>
<dbReference type="InterPro" id="IPR003313">
    <property type="entry name" value="AraC-bd"/>
</dbReference>
<dbReference type="PANTHER" id="PTHR43280">
    <property type="entry name" value="ARAC-FAMILY TRANSCRIPTIONAL REGULATOR"/>
    <property type="match status" value="1"/>
</dbReference>
<keyword evidence="1" id="KW-0805">Transcription regulation</keyword>
<evidence type="ECO:0000313" key="5">
    <source>
        <dbReference type="EMBL" id="TCP22100.1"/>
    </source>
</evidence>
<evidence type="ECO:0000256" key="2">
    <source>
        <dbReference type="ARBA" id="ARBA00023125"/>
    </source>
</evidence>
<dbReference type="Pfam" id="PF02311">
    <property type="entry name" value="AraC_binding"/>
    <property type="match status" value="1"/>
</dbReference>
<name>A0A4R2NKR8_9FLAO</name>
<dbReference type="EMBL" id="SLXM01000014">
    <property type="protein sequence ID" value="TCP22100.1"/>
    <property type="molecule type" value="Genomic_DNA"/>
</dbReference>
<keyword evidence="2 5" id="KW-0238">DNA-binding</keyword>
<dbReference type="RefSeq" id="WP_132795966.1">
    <property type="nucleotide sequence ID" value="NZ_SLXM01000014.1"/>
</dbReference>
<feature type="domain" description="HTH araC/xylS-type" evidence="4">
    <location>
        <begin position="190"/>
        <end position="288"/>
    </location>
</feature>
<dbReference type="SMART" id="SM00342">
    <property type="entry name" value="HTH_ARAC"/>
    <property type="match status" value="1"/>
</dbReference>
<evidence type="ECO:0000259" key="4">
    <source>
        <dbReference type="PROSITE" id="PS01124"/>
    </source>
</evidence>
<dbReference type="AlphaFoldDB" id="A0A4R2NKR8"/>
<dbReference type="Proteomes" id="UP000294564">
    <property type="component" value="Unassembled WGS sequence"/>
</dbReference>
<accession>A0A4R2NKR8</accession>
<reference evidence="5 6" key="1">
    <citation type="submission" date="2019-03" db="EMBL/GenBank/DDBJ databases">
        <title>Genomic Encyclopedia of Type Strains, Phase IV (KMG-IV): sequencing the most valuable type-strain genomes for metagenomic binning, comparative biology and taxonomic classification.</title>
        <authorList>
            <person name="Goeker M."/>
        </authorList>
    </citation>
    <scope>NUCLEOTIDE SEQUENCE [LARGE SCALE GENOMIC DNA]</scope>
    <source>
        <strain evidence="5 6">DSM 14836</strain>
    </source>
</reference>
<keyword evidence="6" id="KW-1185">Reference proteome</keyword>